<evidence type="ECO:0000313" key="2">
    <source>
        <dbReference type="Proteomes" id="UP000593567"/>
    </source>
</evidence>
<comment type="caution">
    <text evidence="1">The sequence shown here is derived from an EMBL/GenBank/DDBJ whole genome shotgun (WGS) entry which is preliminary data.</text>
</comment>
<dbReference type="EMBL" id="VXIV02002183">
    <property type="protein sequence ID" value="KAF6026915.1"/>
    <property type="molecule type" value="Genomic_DNA"/>
</dbReference>
<protein>
    <submittedName>
        <fullName evidence="1">Uncharacterized protein</fullName>
    </submittedName>
</protein>
<reference evidence="1" key="1">
    <citation type="submission" date="2020-06" db="EMBL/GenBank/DDBJ databases">
        <title>Draft genome of Bugula neritina, a colonial animal packing powerful symbionts and potential medicines.</title>
        <authorList>
            <person name="Rayko M."/>
        </authorList>
    </citation>
    <scope>NUCLEOTIDE SEQUENCE [LARGE SCALE GENOMIC DNA]</scope>
    <source>
        <strain evidence="1">Kwan_BN1</strain>
    </source>
</reference>
<proteinExistence type="predicted"/>
<keyword evidence="2" id="KW-1185">Reference proteome</keyword>
<name>A0A7J7JLF1_BUGNE</name>
<dbReference type="AlphaFoldDB" id="A0A7J7JLF1"/>
<accession>A0A7J7JLF1</accession>
<organism evidence="1 2">
    <name type="scientific">Bugula neritina</name>
    <name type="common">Brown bryozoan</name>
    <name type="synonym">Sertularia neritina</name>
    <dbReference type="NCBI Taxonomy" id="10212"/>
    <lineage>
        <taxon>Eukaryota</taxon>
        <taxon>Metazoa</taxon>
        <taxon>Spiralia</taxon>
        <taxon>Lophotrochozoa</taxon>
        <taxon>Bryozoa</taxon>
        <taxon>Gymnolaemata</taxon>
        <taxon>Cheilostomatida</taxon>
        <taxon>Flustrina</taxon>
        <taxon>Buguloidea</taxon>
        <taxon>Bugulidae</taxon>
        <taxon>Bugula</taxon>
    </lineage>
</organism>
<sequence>MLTWNYRRKCQLEEEGNGGQGQQHNVKVNWKKVVLSHDLSFSIMAANMAKRAMRRIGTNGLWSQFSTKLPLKKTAAYKCILKHIIGEYMPERNPFSARGVVKNSLTPVHIVNIGIAETNVAKLKM</sequence>
<dbReference type="Proteomes" id="UP000593567">
    <property type="component" value="Unassembled WGS sequence"/>
</dbReference>
<gene>
    <name evidence="1" type="ORF">EB796_014780</name>
</gene>
<evidence type="ECO:0000313" key="1">
    <source>
        <dbReference type="EMBL" id="KAF6026915.1"/>
    </source>
</evidence>